<evidence type="ECO:0000259" key="5">
    <source>
        <dbReference type="Pfam" id="PF03466"/>
    </source>
</evidence>
<sequence length="215" mass="23566">MTLATSTEAFIGELRIGIYTPLAPRFALHILRILEPLCDLKRVELIEGDLQQLATALTAGRIDWALTYDANLDSRYQFDEIDSFAPHVIAADGFFGERDPAAGISLREVSEYPFVLMDTSHSAERYSAYFGSVGAHPKIVRSAISYELVRAYVAGGHGFSIMHHRLSTGPGQRNDGVVEIALTDEIKPSPLGLARYSAAAHTTLARYVVEGLRSI</sequence>
<comment type="caution">
    <text evidence="6">The sequence shown here is derived from an EMBL/GenBank/DDBJ whole genome shotgun (WGS) entry which is preliminary data.</text>
</comment>
<reference evidence="7" key="1">
    <citation type="journal article" date="2019" name="Int. J. Syst. Evol. Microbiol.">
        <title>The Global Catalogue of Microorganisms (GCM) 10K type strain sequencing project: providing services to taxonomists for standard genome sequencing and annotation.</title>
        <authorList>
            <consortium name="The Broad Institute Genomics Platform"/>
            <consortium name="The Broad Institute Genome Sequencing Center for Infectious Disease"/>
            <person name="Wu L."/>
            <person name="Ma J."/>
        </authorList>
    </citation>
    <scope>NUCLEOTIDE SEQUENCE [LARGE SCALE GENOMIC DNA]</scope>
    <source>
        <strain evidence="7">CCUG 50213</strain>
    </source>
</reference>
<gene>
    <name evidence="6" type="ORF">ACFQ3U_16150</name>
</gene>
<evidence type="ECO:0000256" key="3">
    <source>
        <dbReference type="ARBA" id="ARBA00023125"/>
    </source>
</evidence>
<name>A0ABW3TT76_9MICO</name>
<dbReference type="Gene3D" id="3.40.190.10">
    <property type="entry name" value="Periplasmic binding protein-like II"/>
    <property type="match status" value="2"/>
</dbReference>
<feature type="domain" description="LysR substrate-binding" evidence="5">
    <location>
        <begin position="12"/>
        <end position="212"/>
    </location>
</feature>
<dbReference type="SUPFAM" id="SSF53850">
    <property type="entry name" value="Periplasmic binding protein-like II"/>
    <property type="match status" value="1"/>
</dbReference>
<keyword evidence="2" id="KW-0805">Transcription regulation</keyword>
<keyword evidence="7" id="KW-1185">Reference proteome</keyword>
<dbReference type="Pfam" id="PF03466">
    <property type="entry name" value="LysR_substrate"/>
    <property type="match status" value="1"/>
</dbReference>
<evidence type="ECO:0000256" key="2">
    <source>
        <dbReference type="ARBA" id="ARBA00023015"/>
    </source>
</evidence>
<organism evidence="6 7">
    <name type="scientific">Leucobacter albus</name>
    <dbReference type="NCBI Taxonomy" id="272210"/>
    <lineage>
        <taxon>Bacteria</taxon>
        <taxon>Bacillati</taxon>
        <taxon>Actinomycetota</taxon>
        <taxon>Actinomycetes</taxon>
        <taxon>Micrococcales</taxon>
        <taxon>Microbacteriaceae</taxon>
        <taxon>Leucobacter</taxon>
    </lineage>
</organism>
<dbReference type="Proteomes" id="UP001597181">
    <property type="component" value="Unassembled WGS sequence"/>
</dbReference>
<evidence type="ECO:0000256" key="4">
    <source>
        <dbReference type="ARBA" id="ARBA00023163"/>
    </source>
</evidence>
<comment type="similarity">
    <text evidence="1">Belongs to the LysR transcriptional regulatory family.</text>
</comment>
<dbReference type="PANTHER" id="PTHR30346">
    <property type="entry name" value="TRANSCRIPTIONAL DUAL REGULATOR HCAR-RELATED"/>
    <property type="match status" value="1"/>
</dbReference>
<evidence type="ECO:0000313" key="7">
    <source>
        <dbReference type="Proteomes" id="UP001597181"/>
    </source>
</evidence>
<dbReference type="PANTHER" id="PTHR30346:SF0">
    <property type="entry name" value="HCA OPERON TRANSCRIPTIONAL ACTIVATOR HCAR"/>
    <property type="match status" value="1"/>
</dbReference>
<evidence type="ECO:0000313" key="6">
    <source>
        <dbReference type="EMBL" id="MFD1203424.1"/>
    </source>
</evidence>
<keyword evidence="3" id="KW-0238">DNA-binding</keyword>
<accession>A0ABW3TT76</accession>
<proteinExistence type="inferred from homology"/>
<dbReference type="EMBL" id="JBHTLY010000013">
    <property type="protein sequence ID" value="MFD1203424.1"/>
    <property type="molecule type" value="Genomic_DNA"/>
</dbReference>
<keyword evidence="4" id="KW-0804">Transcription</keyword>
<dbReference type="InterPro" id="IPR005119">
    <property type="entry name" value="LysR_subst-bd"/>
</dbReference>
<dbReference type="RefSeq" id="WP_343962342.1">
    <property type="nucleotide sequence ID" value="NZ_BAAAKZ010000016.1"/>
</dbReference>
<protein>
    <submittedName>
        <fullName evidence="6">LysR substrate-binding domain-containing protein</fullName>
    </submittedName>
</protein>
<evidence type="ECO:0000256" key="1">
    <source>
        <dbReference type="ARBA" id="ARBA00009437"/>
    </source>
</evidence>